<comment type="caution">
    <text evidence="2">The sequence shown here is derived from an EMBL/GenBank/DDBJ whole genome shotgun (WGS) entry which is preliminary data.</text>
</comment>
<feature type="signal peptide" evidence="1">
    <location>
        <begin position="1"/>
        <end position="21"/>
    </location>
</feature>
<organism evidence="2 3">
    <name type="scientific">Steinernema hermaphroditum</name>
    <dbReference type="NCBI Taxonomy" id="289476"/>
    <lineage>
        <taxon>Eukaryota</taxon>
        <taxon>Metazoa</taxon>
        <taxon>Ecdysozoa</taxon>
        <taxon>Nematoda</taxon>
        <taxon>Chromadorea</taxon>
        <taxon>Rhabditida</taxon>
        <taxon>Tylenchina</taxon>
        <taxon>Panagrolaimomorpha</taxon>
        <taxon>Strongyloidoidea</taxon>
        <taxon>Steinernematidae</taxon>
        <taxon>Steinernema</taxon>
    </lineage>
</organism>
<proteinExistence type="predicted"/>
<sequence length="102" mass="11723">MNSMKMIIIVYLAFVVSRTASKKHFTLFDIASSICTISGEESPCFREQFTSLSNYETEQMVVAEAERFCNFRKKSCNIEKMFSLCCENPYSARIAPYNCRGQ</sequence>
<evidence type="ECO:0000313" key="2">
    <source>
        <dbReference type="EMBL" id="KAK0393973.1"/>
    </source>
</evidence>
<evidence type="ECO:0000313" key="3">
    <source>
        <dbReference type="Proteomes" id="UP001175271"/>
    </source>
</evidence>
<accession>A0AA39GWC3</accession>
<dbReference type="AlphaFoldDB" id="A0AA39GWC3"/>
<evidence type="ECO:0000256" key="1">
    <source>
        <dbReference type="SAM" id="SignalP"/>
    </source>
</evidence>
<keyword evidence="1" id="KW-0732">Signal</keyword>
<keyword evidence="3" id="KW-1185">Reference proteome</keyword>
<feature type="chain" id="PRO_5041339645" evidence="1">
    <location>
        <begin position="22"/>
        <end position="102"/>
    </location>
</feature>
<dbReference type="Proteomes" id="UP001175271">
    <property type="component" value="Unassembled WGS sequence"/>
</dbReference>
<gene>
    <name evidence="2" type="ORF">QR680_000498</name>
</gene>
<protein>
    <submittedName>
        <fullName evidence="2">Uncharacterized protein</fullName>
    </submittedName>
</protein>
<dbReference type="EMBL" id="JAUCMV010000005">
    <property type="protein sequence ID" value="KAK0393973.1"/>
    <property type="molecule type" value="Genomic_DNA"/>
</dbReference>
<name>A0AA39GWC3_9BILA</name>
<reference evidence="2" key="1">
    <citation type="submission" date="2023-06" db="EMBL/GenBank/DDBJ databases">
        <title>Genomic analysis of the entomopathogenic nematode Steinernema hermaphroditum.</title>
        <authorList>
            <person name="Schwarz E.M."/>
            <person name="Heppert J.K."/>
            <person name="Baniya A."/>
            <person name="Schwartz H.T."/>
            <person name="Tan C.-H."/>
            <person name="Antoshechkin I."/>
            <person name="Sternberg P.W."/>
            <person name="Goodrich-Blair H."/>
            <person name="Dillman A.R."/>
        </authorList>
    </citation>
    <scope>NUCLEOTIDE SEQUENCE</scope>
    <source>
        <strain evidence="2">PS9179</strain>
        <tissue evidence="2">Whole animal</tissue>
    </source>
</reference>